<dbReference type="InterPro" id="IPR036107">
    <property type="entry name" value="CsrA_sf"/>
</dbReference>
<dbReference type="GO" id="GO:0006402">
    <property type="term" value="P:mRNA catabolic process"/>
    <property type="evidence" value="ECO:0007669"/>
    <property type="project" value="InterPro"/>
</dbReference>
<evidence type="ECO:0000256" key="2">
    <source>
        <dbReference type="ARBA" id="ARBA00022845"/>
    </source>
</evidence>
<dbReference type="PANTHER" id="PTHR34984:SF1">
    <property type="entry name" value="CARBON STORAGE REGULATOR"/>
    <property type="match status" value="1"/>
</dbReference>
<comment type="caution">
    <text evidence="4">The sequence shown here is derived from an EMBL/GenBank/DDBJ whole genome shotgun (WGS) entry which is preliminary data.</text>
</comment>
<dbReference type="GO" id="GO:0006109">
    <property type="term" value="P:regulation of carbohydrate metabolic process"/>
    <property type="evidence" value="ECO:0007669"/>
    <property type="project" value="InterPro"/>
</dbReference>
<keyword evidence="3" id="KW-0694">RNA-binding</keyword>
<reference evidence="4" key="1">
    <citation type="journal article" date="2015" name="Nature">
        <title>Complex archaea that bridge the gap between prokaryotes and eukaryotes.</title>
        <authorList>
            <person name="Spang A."/>
            <person name="Saw J.H."/>
            <person name="Jorgensen S.L."/>
            <person name="Zaremba-Niedzwiedzka K."/>
            <person name="Martijn J."/>
            <person name="Lind A.E."/>
            <person name="van Eijk R."/>
            <person name="Schleper C."/>
            <person name="Guy L."/>
            <person name="Ettema T.J."/>
        </authorList>
    </citation>
    <scope>NUCLEOTIDE SEQUENCE</scope>
</reference>
<gene>
    <name evidence="4" type="ORF">LCGC14_0892980</name>
</gene>
<dbReference type="HAMAP" id="MF_00167">
    <property type="entry name" value="CsrA"/>
    <property type="match status" value="1"/>
</dbReference>
<keyword evidence="1" id="KW-0963">Cytoplasm</keyword>
<accession>A0A0F9P3F7</accession>
<evidence type="ECO:0000256" key="1">
    <source>
        <dbReference type="ARBA" id="ARBA00022490"/>
    </source>
</evidence>
<evidence type="ECO:0008006" key="5">
    <source>
        <dbReference type="Google" id="ProtNLM"/>
    </source>
</evidence>
<evidence type="ECO:0000256" key="3">
    <source>
        <dbReference type="ARBA" id="ARBA00022884"/>
    </source>
</evidence>
<dbReference type="EMBL" id="LAZR01002870">
    <property type="protein sequence ID" value="KKN24614.1"/>
    <property type="molecule type" value="Genomic_DNA"/>
</dbReference>
<organism evidence="4">
    <name type="scientific">marine sediment metagenome</name>
    <dbReference type="NCBI Taxonomy" id="412755"/>
    <lineage>
        <taxon>unclassified sequences</taxon>
        <taxon>metagenomes</taxon>
        <taxon>ecological metagenomes</taxon>
    </lineage>
</organism>
<dbReference type="GO" id="GO:0005829">
    <property type="term" value="C:cytosol"/>
    <property type="evidence" value="ECO:0007669"/>
    <property type="project" value="TreeGrafter"/>
</dbReference>
<proteinExistence type="inferred from homology"/>
<evidence type="ECO:0000313" key="4">
    <source>
        <dbReference type="EMBL" id="KKN24614.1"/>
    </source>
</evidence>
<dbReference type="Gene3D" id="2.60.40.4380">
    <property type="entry name" value="Translational regulator CsrA"/>
    <property type="match status" value="1"/>
</dbReference>
<keyword evidence="2" id="KW-0810">Translation regulation</keyword>
<sequence length="62" mass="7221">MLVLSRNEGQRVMIGDDIVLHVDRVRDGKVRLSFDAPKSVEIWREELYVKRQQQKDPDDVAA</sequence>
<dbReference type="PANTHER" id="PTHR34984">
    <property type="entry name" value="CARBON STORAGE REGULATOR"/>
    <property type="match status" value="1"/>
</dbReference>
<dbReference type="SUPFAM" id="SSF117130">
    <property type="entry name" value="CsrA-like"/>
    <property type="match status" value="1"/>
</dbReference>
<name>A0A0F9P3F7_9ZZZZ</name>
<dbReference type="GO" id="GO:0045947">
    <property type="term" value="P:negative regulation of translational initiation"/>
    <property type="evidence" value="ECO:0007669"/>
    <property type="project" value="TreeGrafter"/>
</dbReference>
<dbReference type="AlphaFoldDB" id="A0A0F9P3F7"/>
<dbReference type="Pfam" id="PF02599">
    <property type="entry name" value="CsrA"/>
    <property type="match status" value="1"/>
</dbReference>
<dbReference type="GO" id="GO:0048027">
    <property type="term" value="F:mRNA 5'-UTR binding"/>
    <property type="evidence" value="ECO:0007669"/>
    <property type="project" value="TreeGrafter"/>
</dbReference>
<protein>
    <recommendedName>
        <fullName evidence="5">Carbon storage regulator</fullName>
    </recommendedName>
</protein>
<dbReference type="InterPro" id="IPR003751">
    <property type="entry name" value="CsrA"/>
</dbReference>